<dbReference type="Proteomes" id="UP000517916">
    <property type="component" value="Unassembled WGS sequence"/>
</dbReference>
<dbReference type="PROSITE" id="PS50995">
    <property type="entry name" value="HTH_MARR_2"/>
    <property type="match status" value="1"/>
</dbReference>
<dbReference type="EMBL" id="JACJID010000004">
    <property type="protein sequence ID" value="MBA8927853.1"/>
    <property type="molecule type" value="Genomic_DNA"/>
</dbReference>
<gene>
    <name evidence="2" type="ORF">BC739_005070</name>
</gene>
<dbReference type="InterPro" id="IPR036388">
    <property type="entry name" value="WH-like_DNA-bd_sf"/>
</dbReference>
<dbReference type="InterPro" id="IPR036390">
    <property type="entry name" value="WH_DNA-bd_sf"/>
</dbReference>
<evidence type="ECO:0000313" key="3">
    <source>
        <dbReference type="Proteomes" id="UP000517916"/>
    </source>
</evidence>
<protein>
    <submittedName>
        <fullName evidence="2">DNA-binding MarR family transcriptional regulator</fullName>
    </submittedName>
</protein>
<evidence type="ECO:0000313" key="2">
    <source>
        <dbReference type="EMBL" id="MBA8927853.1"/>
    </source>
</evidence>
<dbReference type="GO" id="GO:0003677">
    <property type="term" value="F:DNA binding"/>
    <property type="evidence" value="ECO:0007669"/>
    <property type="project" value="UniProtKB-KW"/>
</dbReference>
<keyword evidence="2" id="KW-0238">DNA-binding</keyword>
<dbReference type="InterPro" id="IPR039422">
    <property type="entry name" value="MarR/SlyA-like"/>
</dbReference>
<reference evidence="2 3" key="1">
    <citation type="submission" date="2020-08" db="EMBL/GenBank/DDBJ databases">
        <title>Genomic Encyclopedia of Archaeal and Bacterial Type Strains, Phase II (KMG-II): from individual species to whole genera.</title>
        <authorList>
            <person name="Goeker M."/>
        </authorList>
    </citation>
    <scope>NUCLEOTIDE SEQUENCE [LARGE SCALE GENOMIC DNA]</scope>
    <source>
        <strain evidence="2 3">DSM 43850</strain>
    </source>
</reference>
<sequence>MDYREQALDQLGRAAYRLSAADARLRGRATRSADALSLTHARALRVLAEQGPSTVSQLAAGTETTSAGVTQLVNGLVQAGYVTRQRSATDQRSVTVALTDKGADRHAKRSQALTEALDEAFGDLDEQELARAARVLGQLVEVYDRL</sequence>
<dbReference type="SMART" id="SM00347">
    <property type="entry name" value="HTH_MARR"/>
    <property type="match status" value="1"/>
</dbReference>
<organism evidence="2 3">
    <name type="scientific">Kutzneria viridogrisea</name>
    <dbReference type="NCBI Taxonomy" id="47990"/>
    <lineage>
        <taxon>Bacteria</taxon>
        <taxon>Bacillati</taxon>
        <taxon>Actinomycetota</taxon>
        <taxon>Actinomycetes</taxon>
        <taxon>Pseudonocardiales</taxon>
        <taxon>Pseudonocardiaceae</taxon>
        <taxon>Kutzneria</taxon>
    </lineage>
</organism>
<keyword evidence="3" id="KW-1185">Reference proteome</keyword>
<dbReference type="SUPFAM" id="SSF46785">
    <property type="entry name" value="Winged helix' DNA-binding domain"/>
    <property type="match status" value="1"/>
</dbReference>
<evidence type="ECO:0000259" key="1">
    <source>
        <dbReference type="PROSITE" id="PS50995"/>
    </source>
</evidence>
<dbReference type="PANTHER" id="PTHR33164:SF43">
    <property type="entry name" value="HTH-TYPE TRANSCRIPTIONAL REPRESSOR YETL"/>
    <property type="match status" value="1"/>
</dbReference>
<proteinExistence type="predicted"/>
<feature type="domain" description="HTH marR-type" evidence="1">
    <location>
        <begin position="4"/>
        <end position="141"/>
    </location>
</feature>
<dbReference type="Gene3D" id="1.10.10.10">
    <property type="entry name" value="Winged helix-like DNA-binding domain superfamily/Winged helix DNA-binding domain"/>
    <property type="match status" value="1"/>
</dbReference>
<dbReference type="InterPro" id="IPR000835">
    <property type="entry name" value="HTH_MarR-typ"/>
</dbReference>
<dbReference type="PRINTS" id="PR00598">
    <property type="entry name" value="HTHMARR"/>
</dbReference>
<accession>A0ABR6BLS1</accession>
<dbReference type="Pfam" id="PF12802">
    <property type="entry name" value="MarR_2"/>
    <property type="match status" value="1"/>
</dbReference>
<dbReference type="RefSeq" id="WP_025357042.1">
    <property type="nucleotide sequence ID" value="NZ_BAAABQ010000072.1"/>
</dbReference>
<name>A0ABR6BLS1_9PSEU</name>
<dbReference type="PANTHER" id="PTHR33164">
    <property type="entry name" value="TRANSCRIPTIONAL REGULATOR, MARR FAMILY"/>
    <property type="match status" value="1"/>
</dbReference>
<comment type="caution">
    <text evidence="2">The sequence shown here is derived from an EMBL/GenBank/DDBJ whole genome shotgun (WGS) entry which is preliminary data.</text>
</comment>